<keyword evidence="7" id="KW-1185">Reference proteome</keyword>
<comment type="caution">
    <text evidence="6">The sequence shown here is derived from an EMBL/GenBank/DDBJ whole genome shotgun (WGS) entry which is preliminary data.</text>
</comment>
<dbReference type="Gene3D" id="3.30.870.10">
    <property type="entry name" value="Endonuclease Chain A"/>
    <property type="match status" value="2"/>
</dbReference>
<dbReference type="Pfam" id="PF00614">
    <property type="entry name" value="PLDc"/>
    <property type="match status" value="1"/>
</dbReference>
<evidence type="ECO:0000256" key="1">
    <source>
        <dbReference type="ARBA" id="ARBA00000798"/>
    </source>
</evidence>
<feature type="domain" description="PLD phosphodiesterase" evidence="5">
    <location>
        <begin position="167"/>
        <end position="194"/>
    </location>
</feature>
<dbReference type="CDD" id="cd09104">
    <property type="entry name" value="PLDc_vPLD1_2_like_1"/>
    <property type="match status" value="1"/>
</dbReference>
<dbReference type="SMART" id="SM00155">
    <property type="entry name" value="PLDc"/>
    <property type="match status" value="2"/>
</dbReference>
<evidence type="ECO:0000313" key="6">
    <source>
        <dbReference type="EMBL" id="MDF8263543.1"/>
    </source>
</evidence>
<dbReference type="CDD" id="cd09105">
    <property type="entry name" value="PLDc_vPLD1_2_like_2"/>
    <property type="match status" value="1"/>
</dbReference>
<dbReference type="Proteomes" id="UP001528912">
    <property type="component" value="Unassembled WGS sequence"/>
</dbReference>
<proteinExistence type="predicted"/>
<dbReference type="SUPFAM" id="SSF56024">
    <property type="entry name" value="Phospholipase D/nuclease"/>
    <property type="match status" value="2"/>
</dbReference>
<reference evidence="6 7" key="1">
    <citation type="submission" date="2023-03" db="EMBL/GenBank/DDBJ databases">
        <title>YIM 133296 draft genome.</title>
        <authorList>
            <person name="Xiong L."/>
        </authorList>
    </citation>
    <scope>NUCLEOTIDE SEQUENCE [LARGE SCALE GENOMIC DNA]</scope>
    <source>
        <strain evidence="6 7">YIM 133296</strain>
    </source>
</reference>
<evidence type="ECO:0000256" key="4">
    <source>
        <dbReference type="ARBA" id="ARBA00023098"/>
    </source>
</evidence>
<dbReference type="Pfam" id="PF13091">
    <property type="entry name" value="PLDc_2"/>
    <property type="match status" value="1"/>
</dbReference>
<keyword evidence="4" id="KW-0443">Lipid metabolism</keyword>
<sequence>MDLTRRPFRVPAIDDRLGDAVEAATRAHHRRRLTRHGWADALDPSPAVDDDWWAPRARMRDGNRLEVLIDGSAALPEIERAIAGAEHSVHIAGWHASPDFRLSPGPDAAPLRDVLAIAAERVPTRLLLWAGAPLPVITPARKLVAKARAEFVRDSRLECALDRRERSMHCHHEKIVVIDDRVAYVGGIDLTALSGNRFDSPDHPRADSLGWHDCATRLEGPAVEDVAGHFRHRWQEVTGRTIPAPRPQPVAGTSSVQVLRTVPNGTYDFLPDGEFTILQAYLRALSAATSFIHLENQFLWSPEVVDVLIDKLRNPPSEEFRVLLVLPAHPNNGGDTTCGQLGRLIAADDDAGRQLAVTVIGPTARSTGVYVHAKVGIVDDRWLTVGSANLNEHSLFNDTEMNVLTDDRALARDTRLRLWAEHTGRPTEELDGPVHEVVDGLWRRICDEQDAISARGGEPQHRVRRLSGLSRRLDRLQGPLRGLVVDG</sequence>
<gene>
    <name evidence="6" type="ORF">P4R38_04695</name>
</gene>
<dbReference type="InterPro" id="IPR015679">
    <property type="entry name" value="PLipase_D_fam"/>
</dbReference>
<keyword evidence="3" id="KW-0378">Hydrolase</keyword>
<dbReference type="RefSeq" id="WP_277191251.1">
    <property type="nucleotide sequence ID" value="NZ_JAROAV010000012.1"/>
</dbReference>
<evidence type="ECO:0000256" key="2">
    <source>
        <dbReference type="ARBA" id="ARBA00022737"/>
    </source>
</evidence>
<dbReference type="InterPro" id="IPR025202">
    <property type="entry name" value="PLD-like_dom"/>
</dbReference>
<dbReference type="PANTHER" id="PTHR18896:SF76">
    <property type="entry name" value="PHOSPHOLIPASE"/>
    <property type="match status" value="1"/>
</dbReference>
<dbReference type="PANTHER" id="PTHR18896">
    <property type="entry name" value="PHOSPHOLIPASE D"/>
    <property type="match status" value="1"/>
</dbReference>
<feature type="domain" description="PLD phosphodiesterase" evidence="5">
    <location>
        <begin position="367"/>
        <end position="394"/>
    </location>
</feature>
<protein>
    <submittedName>
        <fullName evidence="6">Phospholipase D family protein</fullName>
    </submittedName>
</protein>
<comment type="catalytic activity">
    <reaction evidence="1">
        <text>a 1,2-diacyl-sn-glycero-3-phosphocholine + H2O = a 1,2-diacyl-sn-glycero-3-phosphate + choline + H(+)</text>
        <dbReference type="Rhea" id="RHEA:14445"/>
        <dbReference type="ChEBI" id="CHEBI:15354"/>
        <dbReference type="ChEBI" id="CHEBI:15377"/>
        <dbReference type="ChEBI" id="CHEBI:15378"/>
        <dbReference type="ChEBI" id="CHEBI:57643"/>
        <dbReference type="ChEBI" id="CHEBI:58608"/>
        <dbReference type="EC" id="3.1.4.4"/>
    </reaction>
</comment>
<evidence type="ECO:0000259" key="5">
    <source>
        <dbReference type="PROSITE" id="PS50035"/>
    </source>
</evidence>
<dbReference type="PROSITE" id="PS50035">
    <property type="entry name" value="PLD"/>
    <property type="match status" value="2"/>
</dbReference>
<name>A0ABT6C408_9MICO</name>
<accession>A0ABT6C408</accession>
<dbReference type="EMBL" id="JAROAV010000012">
    <property type="protein sequence ID" value="MDF8263543.1"/>
    <property type="molecule type" value="Genomic_DNA"/>
</dbReference>
<evidence type="ECO:0000313" key="7">
    <source>
        <dbReference type="Proteomes" id="UP001528912"/>
    </source>
</evidence>
<keyword evidence="2" id="KW-0677">Repeat</keyword>
<organism evidence="6 7">
    <name type="scientific">Luteipulveratus flavus</name>
    <dbReference type="NCBI Taxonomy" id="3031728"/>
    <lineage>
        <taxon>Bacteria</taxon>
        <taxon>Bacillati</taxon>
        <taxon>Actinomycetota</taxon>
        <taxon>Actinomycetes</taxon>
        <taxon>Micrococcales</taxon>
        <taxon>Dermacoccaceae</taxon>
        <taxon>Luteipulveratus</taxon>
    </lineage>
</organism>
<evidence type="ECO:0000256" key="3">
    <source>
        <dbReference type="ARBA" id="ARBA00022801"/>
    </source>
</evidence>
<dbReference type="InterPro" id="IPR001736">
    <property type="entry name" value="PLipase_D/transphosphatidylase"/>
</dbReference>